<dbReference type="Proteomes" id="UP000646211">
    <property type="component" value="Unassembled WGS sequence"/>
</dbReference>
<keyword evidence="1" id="KW-0175">Coiled coil</keyword>
<evidence type="ECO:0000313" key="3">
    <source>
        <dbReference type="EMBL" id="MBF2707266.1"/>
    </source>
</evidence>
<evidence type="ECO:0000313" key="4">
    <source>
        <dbReference type="Proteomes" id="UP000646211"/>
    </source>
</evidence>
<dbReference type="InterPro" id="IPR024623">
    <property type="entry name" value="YtxH"/>
</dbReference>
<reference evidence="3" key="1">
    <citation type="submission" date="2020-11" db="EMBL/GenBank/DDBJ databases">
        <title>Genome of Flavobacterium soyangense.</title>
        <authorList>
            <person name="Liu Q."/>
            <person name="Xin Y.-H."/>
        </authorList>
    </citation>
    <scope>NUCLEOTIDE SEQUENCE</scope>
    <source>
        <strain evidence="3">CGMCC 1.13493</strain>
    </source>
</reference>
<dbReference type="PANTHER" id="PTHR35792">
    <property type="entry name" value="GENERAL STRESS PROTEIN"/>
    <property type="match status" value="1"/>
</dbReference>
<dbReference type="Gene3D" id="1.20.120.20">
    <property type="entry name" value="Apolipoprotein"/>
    <property type="match status" value="1"/>
</dbReference>
<dbReference type="RefSeq" id="WP_194310532.1">
    <property type="nucleotide sequence ID" value="NZ_JADHEC010000002.1"/>
</dbReference>
<evidence type="ECO:0000256" key="1">
    <source>
        <dbReference type="SAM" id="Coils"/>
    </source>
</evidence>
<sequence>MSNNTGNSVLALLIGAAIGAGVGVLFAPDKGSRTREKIKDGYDDAKKNLKDKFEDASEKLRSRFSGAKYDLDETYEELVSNMSHKTEDVISFLETKLADLKEQNAKLQKKQMANQQKETV</sequence>
<keyword evidence="2" id="KW-0472">Membrane</keyword>
<accession>A0A930XUJ9</accession>
<protein>
    <submittedName>
        <fullName evidence="3">YtxH domain-containing protein</fullName>
    </submittedName>
</protein>
<feature type="transmembrane region" description="Helical" evidence="2">
    <location>
        <begin position="6"/>
        <end position="27"/>
    </location>
</feature>
<name>A0A930XUJ9_9FLAO</name>
<dbReference type="SUPFAM" id="SSF58113">
    <property type="entry name" value="Apolipoprotein A-I"/>
    <property type="match status" value="1"/>
</dbReference>
<dbReference type="Pfam" id="PF12732">
    <property type="entry name" value="YtxH"/>
    <property type="match status" value="1"/>
</dbReference>
<organism evidence="3 4">
    <name type="scientific">Flavobacterium soyangense</name>
    <dbReference type="NCBI Taxonomy" id="2023265"/>
    <lineage>
        <taxon>Bacteria</taxon>
        <taxon>Pseudomonadati</taxon>
        <taxon>Bacteroidota</taxon>
        <taxon>Flavobacteriia</taxon>
        <taxon>Flavobacteriales</taxon>
        <taxon>Flavobacteriaceae</taxon>
        <taxon>Flavobacterium</taxon>
    </lineage>
</organism>
<proteinExistence type="predicted"/>
<keyword evidence="2" id="KW-0812">Transmembrane</keyword>
<dbReference type="PANTHER" id="PTHR35792:SF1">
    <property type="entry name" value="SLL0268 PROTEIN"/>
    <property type="match status" value="1"/>
</dbReference>
<comment type="caution">
    <text evidence="3">The sequence shown here is derived from an EMBL/GenBank/DDBJ whole genome shotgun (WGS) entry which is preliminary data.</text>
</comment>
<dbReference type="AlphaFoldDB" id="A0A930XUJ9"/>
<keyword evidence="2" id="KW-1133">Transmembrane helix</keyword>
<evidence type="ECO:0000256" key="2">
    <source>
        <dbReference type="SAM" id="Phobius"/>
    </source>
</evidence>
<dbReference type="InterPro" id="IPR052928">
    <property type="entry name" value="Desiccation-related_membrane"/>
</dbReference>
<gene>
    <name evidence="3" type="ORF">IR213_01470</name>
</gene>
<keyword evidence="4" id="KW-1185">Reference proteome</keyword>
<feature type="coiled-coil region" evidence="1">
    <location>
        <begin position="83"/>
        <end position="118"/>
    </location>
</feature>
<dbReference type="EMBL" id="JADHEC010000002">
    <property type="protein sequence ID" value="MBF2707266.1"/>
    <property type="molecule type" value="Genomic_DNA"/>
</dbReference>